<protein>
    <recommendedName>
        <fullName evidence="4">Putative phospholipase</fullName>
        <ecNumber evidence="4">3.1.1.47</ecNumber>
    </recommendedName>
</protein>
<comment type="similarity">
    <text evidence="4">Belongs to the serine esterase family.</text>
</comment>
<evidence type="ECO:0000256" key="1">
    <source>
        <dbReference type="ARBA" id="ARBA00022801"/>
    </source>
</evidence>
<keyword evidence="6" id="KW-1185">Reference proteome</keyword>
<dbReference type="OrthoDB" id="2363873at2759"/>
<keyword evidence="3 4" id="KW-0443">Lipid metabolism</keyword>
<name>A0A0C3H0C7_OIDMZ</name>
<evidence type="ECO:0000313" key="6">
    <source>
        <dbReference type="Proteomes" id="UP000054321"/>
    </source>
</evidence>
<proteinExistence type="inferred from homology"/>
<dbReference type="EMBL" id="KN832875">
    <property type="protein sequence ID" value="KIN01621.1"/>
    <property type="molecule type" value="Genomic_DNA"/>
</dbReference>
<dbReference type="PANTHER" id="PTHR10272">
    <property type="entry name" value="PLATELET-ACTIVATING FACTOR ACETYLHYDROLASE"/>
    <property type="match status" value="1"/>
</dbReference>
<reference evidence="6" key="2">
    <citation type="submission" date="2015-01" db="EMBL/GenBank/DDBJ databases">
        <title>Evolutionary Origins and Diversification of the Mycorrhizal Mutualists.</title>
        <authorList>
            <consortium name="DOE Joint Genome Institute"/>
            <consortium name="Mycorrhizal Genomics Consortium"/>
            <person name="Kohler A."/>
            <person name="Kuo A."/>
            <person name="Nagy L.G."/>
            <person name="Floudas D."/>
            <person name="Copeland A."/>
            <person name="Barry K.W."/>
            <person name="Cichocki N."/>
            <person name="Veneault-Fourrey C."/>
            <person name="LaButti K."/>
            <person name="Lindquist E.A."/>
            <person name="Lipzen A."/>
            <person name="Lundell T."/>
            <person name="Morin E."/>
            <person name="Murat C."/>
            <person name="Riley R."/>
            <person name="Ohm R."/>
            <person name="Sun H."/>
            <person name="Tunlid A."/>
            <person name="Henrissat B."/>
            <person name="Grigoriev I.V."/>
            <person name="Hibbett D.S."/>
            <person name="Martin F."/>
        </authorList>
    </citation>
    <scope>NUCLEOTIDE SEQUENCE [LARGE SCALE GENOMIC DNA]</scope>
    <source>
        <strain evidence="6">Zn</strain>
    </source>
</reference>
<dbReference type="SUPFAM" id="SSF53474">
    <property type="entry name" value="alpha/beta-Hydrolases"/>
    <property type="match status" value="1"/>
</dbReference>
<dbReference type="EC" id="3.1.1.47" evidence="4"/>
<evidence type="ECO:0000256" key="4">
    <source>
        <dbReference type="PIRNR" id="PIRNR018169"/>
    </source>
</evidence>
<dbReference type="STRING" id="913774.A0A0C3H0C7"/>
<dbReference type="Proteomes" id="UP000054321">
    <property type="component" value="Unassembled WGS sequence"/>
</dbReference>
<dbReference type="PIRSF" id="PIRSF018169">
    <property type="entry name" value="PAF_acetylhydrolase"/>
    <property type="match status" value="1"/>
</dbReference>
<dbReference type="GO" id="GO:0003847">
    <property type="term" value="F:1-alkyl-2-acetylglycerophosphocholine esterase activity"/>
    <property type="evidence" value="ECO:0007669"/>
    <property type="project" value="UniProtKB-UniRule"/>
</dbReference>
<reference evidence="5 6" key="1">
    <citation type="submission" date="2014-04" db="EMBL/GenBank/DDBJ databases">
        <authorList>
            <consortium name="DOE Joint Genome Institute"/>
            <person name="Kuo A."/>
            <person name="Martino E."/>
            <person name="Perotto S."/>
            <person name="Kohler A."/>
            <person name="Nagy L.G."/>
            <person name="Floudas D."/>
            <person name="Copeland A."/>
            <person name="Barry K.W."/>
            <person name="Cichocki N."/>
            <person name="Veneault-Fourrey C."/>
            <person name="LaButti K."/>
            <person name="Lindquist E.A."/>
            <person name="Lipzen A."/>
            <person name="Lundell T."/>
            <person name="Morin E."/>
            <person name="Murat C."/>
            <person name="Sun H."/>
            <person name="Tunlid A."/>
            <person name="Henrissat B."/>
            <person name="Grigoriev I.V."/>
            <person name="Hibbett D.S."/>
            <person name="Martin F."/>
            <person name="Nordberg H.P."/>
            <person name="Cantor M.N."/>
            <person name="Hua S.X."/>
        </authorList>
    </citation>
    <scope>NUCLEOTIDE SEQUENCE [LARGE SCALE GENOMIC DNA]</scope>
    <source>
        <strain evidence="5 6">Zn</strain>
    </source>
</reference>
<dbReference type="Gene3D" id="3.40.50.1820">
    <property type="entry name" value="alpha/beta hydrolase"/>
    <property type="match status" value="1"/>
</dbReference>
<evidence type="ECO:0000313" key="5">
    <source>
        <dbReference type="EMBL" id="KIN01621.1"/>
    </source>
</evidence>
<keyword evidence="2 4" id="KW-0442">Lipid degradation</keyword>
<dbReference type="InParanoid" id="A0A0C3H0C7"/>
<sequence>MSYFARLSPVPSFPSYTGQYKVGSVDVELPVWELESPSPAPGESISTIQYRVFYPCESGAKGGSVSWIPQPQRGYMSAYTRFLGTGSMLAEFVSYFPTLLYYVSIPVLKNAPLLKPTTSDNRWPVMIFSHGLGGSRNAYSHLVGSIASHGVIVIAPEHRDGSAPISYIRDVPSTNSLDEKSVTSKAKGAINYHRISHTPSPEVEAERNAQLKIRLWELGLIHDSLLRIDRDQSLTNLNTSSISLSMFRDLMNVHEPGKITFAGHSFGATTMTQFVKSTFYGSQNGTAPAEYDPLFAPTSRSPIVQQITPNTPVILLDVWCLPLRAASTRWLWDKPLPCYTPNGPGGDALLYVGSQVFYKWRVHLKATKRLLSPNPSSDDVDYNKGDGTQWGRPHFYYVSNSAHLSQSDFGVLFPWFTRRFLSAQEPERVVKLNTRAILELMRSQNIEVGQTTIEEMELTGQSTASLKNDSLIFNSEEQVRSWNWISSDVNDLRDIDLEKETLGRVEKKGRGVRKQSDVVGVELAKQASGTSEPL</sequence>
<gene>
    <name evidence="5" type="ORF">OIDMADRAFT_53146</name>
</gene>
<accession>A0A0C3H0C7</accession>
<dbReference type="PANTHER" id="PTHR10272:SF7">
    <property type="entry name" value="PHOSPHOLIPASE-RELATED"/>
    <property type="match status" value="1"/>
</dbReference>
<evidence type="ECO:0000256" key="2">
    <source>
        <dbReference type="ARBA" id="ARBA00022963"/>
    </source>
</evidence>
<dbReference type="Pfam" id="PF03403">
    <property type="entry name" value="PAF-AH_p_II"/>
    <property type="match status" value="1"/>
</dbReference>
<dbReference type="InterPro" id="IPR029058">
    <property type="entry name" value="AB_hydrolase_fold"/>
</dbReference>
<dbReference type="InterPro" id="IPR016715">
    <property type="entry name" value="PAF_acetylhydro_eukaryote"/>
</dbReference>
<dbReference type="AlphaFoldDB" id="A0A0C3H0C7"/>
<evidence type="ECO:0000256" key="3">
    <source>
        <dbReference type="ARBA" id="ARBA00023098"/>
    </source>
</evidence>
<dbReference type="HOGENOM" id="CLU_024458_0_0_1"/>
<dbReference type="GO" id="GO:0016042">
    <property type="term" value="P:lipid catabolic process"/>
    <property type="evidence" value="ECO:0007669"/>
    <property type="project" value="UniProtKB-KW"/>
</dbReference>
<keyword evidence="1 4" id="KW-0378">Hydrolase</keyword>
<organism evidence="5 6">
    <name type="scientific">Oidiodendron maius (strain Zn)</name>
    <dbReference type="NCBI Taxonomy" id="913774"/>
    <lineage>
        <taxon>Eukaryota</taxon>
        <taxon>Fungi</taxon>
        <taxon>Dikarya</taxon>
        <taxon>Ascomycota</taxon>
        <taxon>Pezizomycotina</taxon>
        <taxon>Leotiomycetes</taxon>
        <taxon>Leotiomycetes incertae sedis</taxon>
        <taxon>Myxotrichaceae</taxon>
        <taxon>Oidiodendron</taxon>
    </lineage>
</organism>
<comment type="catalytic activity">
    <reaction evidence="4">
        <text>a 1-O-alkyl-2-acetyl-sn-glycero-3-phosphocholine + H2O = a 1-O-alkyl-sn-glycero-3-phosphocholine + acetate + H(+)</text>
        <dbReference type="Rhea" id="RHEA:17777"/>
        <dbReference type="ChEBI" id="CHEBI:15377"/>
        <dbReference type="ChEBI" id="CHEBI:15378"/>
        <dbReference type="ChEBI" id="CHEBI:30089"/>
        <dbReference type="ChEBI" id="CHEBI:30909"/>
        <dbReference type="ChEBI" id="CHEBI:36707"/>
        <dbReference type="EC" id="3.1.1.47"/>
    </reaction>
</comment>